<dbReference type="PANTHER" id="PTHR31902:SF14">
    <property type="entry name" value="ACTIN PATCHES DISTAL PROTEIN 1"/>
    <property type="match status" value="1"/>
</dbReference>
<dbReference type="KEGG" id="vpo:Kpol_1053p39"/>
<dbReference type="Gene3D" id="3.40.30.10">
    <property type="entry name" value="Glutaredoxin"/>
    <property type="match status" value="1"/>
</dbReference>
<organism evidence="2">
    <name type="scientific">Vanderwaltozyma polyspora (strain ATCC 22028 / DSM 70294 / BCRC 21397 / CBS 2163 / NBRC 10782 / NRRL Y-8283 / UCD 57-17)</name>
    <name type="common">Kluyveromyces polysporus</name>
    <dbReference type="NCBI Taxonomy" id="436907"/>
    <lineage>
        <taxon>Eukaryota</taxon>
        <taxon>Fungi</taxon>
        <taxon>Dikarya</taxon>
        <taxon>Ascomycota</taxon>
        <taxon>Saccharomycotina</taxon>
        <taxon>Saccharomycetes</taxon>
        <taxon>Saccharomycetales</taxon>
        <taxon>Saccharomycetaceae</taxon>
        <taxon>Vanderwaltozyma</taxon>
    </lineage>
</organism>
<dbReference type="InterPro" id="IPR009737">
    <property type="entry name" value="Aim32/Apd1-like"/>
</dbReference>
<dbReference type="EMBL" id="DS480428">
    <property type="protein sequence ID" value="EDO16301.1"/>
    <property type="molecule type" value="Genomic_DNA"/>
</dbReference>
<dbReference type="PANTHER" id="PTHR31902">
    <property type="entry name" value="ACTIN PATCHES DISTAL PROTEIN 1"/>
    <property type="match status" value="1"/>
</dbReference>
<dbReference type="CDD" id="cd03062">
    <property type="entry name" value="TRX_Fd_Sucrase"/>
    <property type="match status" value="1"/>
</dbReference>
<dbReference type="RefSeq" id="XP_001644159.1">
    <property type="nucleotide sequence ID" value="XM_001644109.1"/>
</dbReference>
<dbReference type="FunCoup" id="A7TN83">
    <property type="interactions" value="55"/>
</dbReference>
<dbReference type="Pfam" id="PF06999">
    <property type="entry name" value="Suc_Fer-like"/>
    <property type="match status" value="1"/>
</dbReference>
<proteinExistence type="predicted"/>
<dbReference type="InterPro" id="IPR036249">
    <property type="entry name" value="Thioredoxin-like_sf"/>
</dbReference>
<dbReference type="HOGENOM" id="CLU_033921_1_0_1"/>
<dbReference type="STRING" id="436907.A7TN83"/>
<dbReference type="AlphaFoldDB" id="A7TN83"/>
<dbReference type="SUPFAM" id="SSF52833">
    <property type="entry name" value="Thioredoxin-like"/>
    <property type="match status" value="1"/>
</dbReference>
<gene>
    <name evidence="1" type="ORF">Kpol_1053p39</name>
</gene>
<accession>A7TN83</accession>
<keyword evidence="2" id="KW-1185">Reference proteome</keyword>
<sequence>MTTPVISEQDKTEIAENIDIRLENDINAKCCGNCEEEIEEGEVIFSKLQIDYSTPLYNSSKIPKIHFVVPTSQSDWQHDACLEKENSVQATISLWCNENLENFTDIGEGESFNCNVTSLPKNILDIEVMRDTKNNVLILPHFLWINDLKSENVKATLDDLVPSLLEKKIDRDTLLKEKPYLSGARERAFVFICSHKTRDKRCGVTAPVIKRAFDKELQAHGLYRDNSDFRADGVNVSFTNHVGGHKFAANVLIYIKNSNTLVWLGRVTPKHVPLIVDSLLLPETPALPWPEMVRCIKKYESW</sequence>
<dbReference type="OMA" id="CTIKYPA"/>
<protein>
    <recommendedName>
        <fullName evidence="3">Actin patches distal protein 1</fullName>
    </recommendedName>
</protein>
<dbReference type="GO" id="GO:0005829">
    <property type="term" value="C:cytosol"/>
    <property type="evidence" value="ECO:0007669"/>
    <property type="project" value="EnsemblFungi"/>
</dbReference>
<dbReference type="InParanoid" id="A7TN83"/>
<dbReference type="PhylomeDB" id="A7TN83"/>
<evidence type="ECO:0008006" key="3">
    <source>
        <dbReference type="Google" id="ProtNLM"/>
    </source>
</evidence>
<reference evidence="1 2" key="1">
    <citation type="journal article" date="2007" name="Proc. Natl. Acad. Sci. U.S.A.">
        <title>Independent sorting-out of thousands of duplicated gene pairs in two yeast species descended from a whole-genome duplication.</title>
        <authorList>
            <person name="Scannell D.R."/>
            <person name="Frank A.C."/>
            <person name="Conant G.C."/>
            <person name="Byrne K.P."/>
            <person name="Woolfit M."/>
            <person name="Wolfe K.H."/>
        </authorList>
    </citation>
    <scope>NUCLEOTIDE SEQUENCE [LARGE SCALE GENOMIC DNA]</scope>
    <source>
        <strain evidence="2">ATCC 22028 / DSM 70294 / BCRC 21397 / CBS 2163 / NBRC 10782 / NRRL Y-8283 / UCD 57-17</strain>
    </source>
</reference>
<name>A7TN83_VANPO</name>
<dbReference type="Proteomes" id="UP000000267">
    <property type="component" value="Unassembled WGS sequence"/>
</dbReference>
<dbReference type="GeneID" id="5544432"/>
<dbReference type="OrthoDB" id="10253744at2759"/>
<dbReference type="eggNOG" id="ENOG502QT0V">
    <property type="taxonomic scope" value="Eukaryota"/>
</dbReference>
<evidence type="ECO:0000313" key="1">
    <source>
        <dbReference type="EMBL" id="EDO16301.1"/>
    </source>
</evidence>
<evidence type="ECO:0000313" key="2">
    <source>
        <dbReference type="Proteomes" id="UP000000267"/>
    </source>
</evidence>